<dbReference type="Proteomes" id="UP000659654">
    <property type="component" value="Unassembled WGS sequence"/>
</dbReference>
<keyword evidence="1" id="KW-1133">Transmembrane helix</keyword>
<dbReference type="Proteomes" id="UP000095284">
    <property type="component" value="Unplaced"/>
</dbReference>
<dbReference type="EMBL" id="CAJFCV020000003">
    <property type="protein sequence ID" value="CAG9108773.1"/>
    <property type="molecule type" value="Genomic_DNA"/>
</dbReference>
<accession>A0A1I7ST28</accession>
<dbReference type="Proteomes" id="UP000582659">
    <property type="component" value="Unassembled WGS sequence"/>
</dbReference>
<protein>
    <submittedName>
        <fullName evidence="3">(pine wood nematode) hypothetical protein</fullName>
    </submittedName>
</protein>
<gene>
    <name evidence="3" type="ORF">BXYJ_LOCUS6818</name>
</gene>
<keyword evidence="1" id="KW-0472">Membrane</keyword>
<sequence>MLMFISLVFSLFPSTNPSAFQCSSESHDDYLLHQNSVASAFRALDKMFVFEWPCKCEYDWRDMFCSRLSAYKVVNKRMAPSVCICRQLDNKKDCSQFLTRCFESRKTRRVNECDCCFKQPDEYCHQLDCRKMKPDFGENVNVSCLCYTQENYPDFLCGQAKKSTRENMYSRQQQPSKWPFKEKITFVGPTEPSKELIVDRPGAPQKAENPLFVPLAIAGSVAIVFVVIFAIAVLVIHRRTHRPVDFEPSDLRNPIPLESSLRIRQMNGDKFRIADETELHPLNSKRKEPQKIFM</sequence>
<keyword evidence="5" id="KW-1185">Reference proteome</keyword>
<name>A0A1I7ST28_BURXY</name>
<feature type="transmembrane region" description="Helical" evidence="1">
    <location>
        <begin position="211"/>
        <end position="236"/>
    </location>
</feature>
<reference evidence="3" key="2">
    <citation type="submission" date="2020-09" db="EMBL/GenBank/DDBJ databases">
        <authorList>
            <person name="Kikuchi T."/>
        </authorList>
    </citation>
    <scope>NUCLEOTIDE SEQUENCE</scope>
    <source>
        <strain evidence="3">Ka4C1</strain>
    </source>
</reference>
<evidence type="ECO:0000313" key="5">
    <source>
        <dbReference type="Proteomes" id="UP000659654"/>
    </source>
</evidence>
<keyword evidence="1" id="KW-0812">Transmembrane</keyword>
<dbReference type="AlphaFoldDB" id="A0A1I7ST28"/>
<evidence type="ECO:0000313" key="3">
    <source>
        <dbReference type="EMBL" id="CAD5221719.1"/>
    </source>
</evidence>
<proteinExistence type="predicted"/>
<keyword evidence="2" id="KW-0732">Signal</keyword>
<dbReference type="eggNOG" id="ENOG502S9G2">
    <property type="taxonomic scope" value="Eukaryota"/>
</dbReference>
<dbReference type="WBParaSite" id="BXY_1619600.1">
    <property type="protein sequence ID" value="BXY_1619600.1"/>
    <property type="gene ID" value="BXY_1619600"/>
</dbReference>
<feature type="signal peptide" evidence="2">
    <location>
        <begin position="1"/>
        <end position="17"/>
    </location>
</feature>
<evidence type="ECO:0000313" key="6">
    <source>
        <dbReference type="WBParaSite" id="BXY_1619600.1"/>
    </source>
</evidence>
<evidence type="ECO:0000256" key="1">
    <source>
        <dbReference type="SAM" id="Phobius"/>
    </source>
</evidence>
<feature type="chain" id="PRO_5036308822" evidence="2">
    <location>
        <begin position="18"/>
        <end position="294"/>
    </location>
</feature>
<dbReference type="OrthoDB" id="5876963at2759"/>
<organism evidence="4 6">
    <name type="scientific">Bursaphelenchus xylophilus</name>
    <name type="common">Pinewood nematode worm</name>
    <name type="synonym">Aphelenchoides xylophilus</name>
    <dbReference type="NCBI Taxonomy" id="6326"/>
    <lineage>
        <taxon>Eukaryota</taxon>
        <taxon>Metazoa</taxon>
        <taxon>Ecdysozoa</taxon>
        <taxon>Nematoda</taxon>
        <taxon>Chromadorea</taxon>
        <taxon>Rhabditida</taxon>
        <taxon>Tylenchina</taxon>
        <taxon>Tylenchomorpha</taxon>
        <taxon>Aphelenchoidea</taxon>
        <taxon>Aphelenchoididae</taxon>
        <taxon>Bursaphelenchus</taxon>
    </lineage>
</organism>
<reference evidence="6" key="1">
    <citation type="submission" date="2016-11" db="UniProtKB">
        <authorList>
            <consortium name="WormBaseParasite"/>
        </authorList>
    </citation>
    <scope>IDENTIFICATION</scope>
</reference>
<dbReference type="EMBL" id="CAJFDI010000003">
    <property type="protein sequence ID" value="CAD5221719.1"/>
    <property type="molecule type" value="Genomic_DNA"/>
</dbReference>
<evidence type="ECO:0000256" key="2">
    <source>
        <dbReference type="SAM" id="SignalP"/>
    </source>
</evidence>
<evidence type="ECO:0000313" key="4">
    <source>
        <dbReference type="Proteomes" id="UP000095284"/>
    </source>
</evidence>